<evidence type="ECO:0000313" key="2">
    <source>
        <dbReference type="Proteomes" id="UP000729402"/>
    </source>
</evidence>
<dbReference type="AlphaFoldDB" id="A0A8J5VXQ1"/>
<dbReference type="Proteomes" id="UP000729402">
    <property type="component" value="Unassembled WGS sequence"/>
</dbReference>
<name>A0A8J5VXQ1_ZIZPA</name>
<dbReference type="EMBL" id="JAAALK010000282">
    <property type="protein sequence ID" value="KAG8077340.1"/>
    <property type="molecule type" value="Genomic_DNA"/>
</dbReference>
<keyword evidence="2" id="KW-1185">Reference proteome</keyword>
<dbReference type="EMBL" id="JAAALK010000282">
    <property type="protein sequence ID" value="KAG8077341.1"/>
    <property type="molecule type" value="Genomic_DNA"/>
</dbReference>
<organism evidence="1 2">
    <name type="scientific">Zizania palustris</name>
    <name type="common">Northern wild rice</name>
    <dbReference type="NCBI Taxonomy" id="103762"/>
    <lineage>
        <taxon>Eukaryota</taxon>
        <taxon>Viridiplantae</taxon>
        <taxon>Streptophyta</taxon>
        <taxon>Embryophyta</taxon>
        <taxon>Tracheophyta</taxon>
        <taxon>Spermatophyta</taxon>
        <taxon>Magnoliopsida</taxon>
        <taxon>Liliopsida</taxon>
        <taxon>Poales</taxon>
        <taxon>Poaceae</taxon>
        <taxon>BOP clade</taxon>
        <taxon>Oryzoideae</taxon>
        <taxon>Oryzeae</taxon>
        <taxon>Zizaniinae</taxon>
        <taxon>Zizania</taxon>
    </lineage>
</organism>
<proteinExistence type="predicted"/>
<sequence length="220" mass="23066">MHQNQFTVVAISYLIFLLHIVQSFLSIFHAGPAKATGVSLFFLSLCVCRFPAQTLPAECLLATPLAAPARPSIGASHVRASTPHLAAPNGRASGGGCACTTPDCAGTVGPPSPPRLRKAHRPPRRCVACACAPRHLPSCHFCAEIPAPRPHAGCMTPPDSTSRQAGQSNHADHHIAADVTISPCRAKGFPLLLPETSSAPIKAATLALARDAPYKRRAGR</sequence>
<evidence type="ECO:0000313" key="1">
    <source>
        <dbReference type="EMBL" id="KAG8077341.1"/>
    </source>
</evidence>
<accession>A0A8J5VXQ1</accession>
<comment type="caution">
    <text evidence="1">The sequence shown here is derived from an EMBL/GenBank/DDBJ whole genome shotgun (WGS) entry which is preliminary data.</text>
</comment>
<reference evidence="1" key="2">
    <citation type="submission" date="2021-02" db="EMBL/GenBank/DDBJ databases">
        <authorList>
            <person name="Kimball J.A."/>
            <person name="Haas M.W."/>
            <person name="Macchietto M."/>
            <person name="Kono T."/>
            <person name="Duquette J."/>
            <person name="Shao M."/>
        </authorList>
    </citation>
    <scope>NUCLEOTIDE SEQUENCE</scope>
    <source>
        <tissue evidence="1">Fresh leaf tissue</tissue>
    </source>
</reference>
<dbReference type="EMBL" id="JAAALK010000282">
    <property type="protein sequence ID" value="KAG8077342.1"/>
    <property type="molecule type" value="Genomic_DNA"/>
</dbReference>
<gene>
    <name evidence="1" type="ORF">GUJ93_ZPchr0007g5805</name>
</gene>
<reference evidence="1" key="1">
    <citation type="journal article" date="2021" name="bioRxiv">
        <title>Whole Genome Assembly and Annotation of Northern Wild Rice, Zizania palustris L., Supports a Whole Genome Duplication in the Zizania Genus.</title>
        <authorList>
            <person name="Haas M."/>
            <person name="Kono T."/>
            <person name="Macchietto M."/>
            <person name="Millas R."/>
            <person name="McGilp L."/>
            <person name="Shao M."/>
            <person name="Duquette J."/>
            <person name="Hirsch C.N."/>
            <person name="Kimball J."/>
        </authorList>
    </citation>
    <scope>NUCLEOTIDE SEQUENCE</scope>
    <source>
        <tissue evidence="1">Fresh leaf tissue</tissue>
    </source>
</reference>
<protein>
    <submittedName>
        <fullName evidence="1">Uncharacterized protein</fullName>
    </submittedName>
</protein>